<dbReference type="Proteomes" id="UP001172680">
    <property type="component" value="Unassembled WGS sequence"/>
</dbReference>
<comment type="caution">
    <text evidence="1">The sequence shown here is derived from an EMBL/GenBank/DDBJ whole genome shotgun (WGS) entry which is preliminary data.</text>
</comment>
<proteinExistence type="predicted"/>
<protein>
    <submittedName>
        <fullName evidence="1">Uncharacterized protein</fullName>
    </submittedName>
</protein>
<evidence type="ECO:0000313" key="1">
    <source>
        <dbReference type="EMBL" id="KAJ9645793.1"/>
    </source>
</evidence>
<accession>A0ACC2ZDH7</accession>
<gene>
    <name evidence="1" type="ORF">H2199_002833</name>
</gene>
<reference evidence="1" key="1">
    <citation type="submission" date="2022-10" db="EMBL/GenBank/DDBJ databases">
        <title>Culturing micro-colonial fungi from biological soil crusts in the Mojave desert and describing Neophaeococcomyces mojavensis, and introducing the new genera and species Taxawa tesnikishii.</title>
        <authorList>
            <person name="Kurbessoian T."/>
            <person name="Stajich J.E."/>
        </authorList>
    </citation>
    <scope>NUCLEOTIDE SEQUENCE</scope>
    <source>
        <strain evidence="1">JES_115</strain>
    </source>
</reference>
<evidence type="ECO:0000313" key="2">
    <source>
        <dbReference type="Proteomes" id="UP001172680"/>
    </source>
</evidence>
<name>A0ACC2ZDH7_9PEZI</name>
<dbReference type="EMBL" id="JAPDRP010000007">
    <property type="protein sequence ID" value="KAJ9645793.1"/>
    <property type="molecule type" value="Genomic_DNA"/>
</dbReference>
<keyword evidence="2" id="KW-1185">Reference proteome</keyword>
<sequence length="209" mass="23828">MSSPTNDWKWSTDYNNYYRQEQDGTKEPSTVEPPAQKVEAEIRGTHGETEPLDPSKVIAVLHTEGLGEDTRVDAQNLNVNITEVKHGERAYTNIRRFVVVHPRKGFCYACPISTYGNRATTKQGADQRAHGVIYTGRDPPRLKYGEAGIEKDPVRLIPSDRRIFLSPESRINYALCYPIQNNVKVKDLGRIAPEHLQKVAGYWRMEMDR</sequence>
<organism evidence="1 2">
    <name type="scientific">Coniosporium tulheliwenetii</name>
    <dbReference type="NCBI Taxonomy" id="3383036"/>
    <lineage>
        <taxon>Eukaryota</taxon>
        <taxon>Fungi</taxon>
        <taxon>Dikarya</taxon>
        <taxon>Ascomycota</taxon>
        <taxon>Pezizomycotina</taxon>
        <taxon>Dothideomycetes</taxon>
        <taxon>Dothideomycetes incertae sedis</taxon>
        <taxon>Coniosporium</taxon>
    </lineage>
</organism>